<keyword evidence="8" id="KW-1185">Reference proteome</keyword>
<evidence type="ECO:0000256" key="5">
    <source>
        <dbReference type="SAM" id="Phobius"/>
    </source>
</evidence>
<keyword evidence="4" id="KW-0802">TPR repeat</keyword>
<feature type="transmembrane region" description="Helical" evidence="5">
    <location>
        <begin position="94"/>
        <end position="114"/>
    </location>
</feature>
<comment type="caution">
    <text evidence="7">The sequence shown here is derived from an EMBL/GenBank/DDBJ whole genome shotgun (WGS) entry which is preliminary data.</text>
</comment>
<keyword evidence="5" id="KW-0812">Transmembrane</keyword>
<protein>
    <submittedName>
        <fullName evidence="7">Cytochrome c-type biogenesis protein CcmH</fullName>
    </submittedName>
</protein>
<dbReference type="InterPro" id="IPR056413">
    <property type="entry name" value="TPR_CcmH_CycH"/>
</dbReference>
<keyword evidence="5" id="KW-1133">Transmembrane helix</keyword>
<dbReference type="InterPro" id="IPR051263">
    <property type="entry name" value="C-type_cytochrome_biogenesis"/>
</dbReference>
<dbReference type="RefSeq" id="WP_132028527.1">
    <property type="nucleotide sequence ID" value="NZ_SMAI01000001.1"/>
</dbReference>
<name>A0A4R3M4U6_9HYPH</name>
<proteinExistence type="predicted"/>
<dbReference type="Pfam" id="PF23914">
    <property type="entry name" value="TPR_CcmH_CycH"/>
    <property type="match status" value="1"/>
</dbReference>
<evidence type="ECO:0000256" key="4">
    <source>
        <dbReference type="ARBA" id="ARBA00022803"/>
    </source>
</evidence>
<evidence type="ECO:0000256" key="3">
    <source>
        <dbReference type="ARBA" id="ARBA00022748"/>
    </source>
</evidence>
<dbReference type="GO" id="GO:0017004">
    <property type="term" value="P:cytochrome complex assembly"/>
    <property type="evidence" value="ECO:0007669"/>
    <property type="project" value="UniProtKB-KW"/>
</dbReference>
<dbReference type="PANTHER" id="PTHR47870:SF1">
    <property type="entry name" value="CYTOCHROME C-TYPE BIOGENESIS PROTEIN CCMH"/>
    <property type="match status" value="1"/>
</dbReference>
<comment type="subcellular location">
    <subcellularLocation>
        <location evidence="1">Cell envelope</location>
    </subcellularLocation>
</comment>
<dbReference type="SUPFAM" id="SSF48452">
    <property type="entry name" value="TPR-like"/>
    <property type="match status" value="1"/>
</dbReference>
<sequence length="372" mass="38878">MISAPLFAAFAFMTALAVMAVLWPLSRQRTERAAREADLAVYRDQLAELDRDAASGRLPPEQAEAARLEVARRLLSADTAPAAAGASTAGRRRVAALAALVLIPAFGAGLYAALGTPSVPGMPLAARLSAPPDGSDVAILVRRVEDHLAANPQDGRGYEILAPVYLKLGRPDDAVRAYAQAARLLGATAERQAALGEAMVVRSEGVVTQDAVRAFQAALALDPTLPRARYFLGLAAEQDGRRQDAADIWGQMLREAPPNAPWAGIVRAGLARIGAPAPATPGPSAEDVAAAAALSSAERGAMIQGMVERLETRLKSEPKDLDGWLRLARAWRVLGDAEKARGALDTARATFVGDAAAQARIEAVAKELGVGG</sequence>
<dbReference type="EMBL" id="SMAI01000001">
    <property type="protein sequence ID" value="TCT07603.1"/>
    <property type="molecule type" value="Genomic_DNA"/>
</dbReference>
<evidence type="ECO:0000313" key="8">
    <source>
        <dbReference type="Proteomes" id="UP000294664"/>
    </source>
</evidence>
<keyword evidence="3" id="KW-0201">Cytochrome c-type biogenesis</keyword>
<dbReference type="PANTHER" id="PTHR47870">
    <property type="entry name" value="CYTOCHROME C-TYPE BIOGENESIS PROTEIN CCMH"/>
    <property type="match status" value="1"/>
</dbReference>
<dbReference type="GO" id="GO:0030313">
    <property type="term" value="C:cell envelope"/>
    <property type="evidence" value="ECO:0007669"/>
    <property type="project" value="UniProtKB-SubCell"/>
</dbReference>
<dbReference type="NCBIfam" id="TIGR03142">
    <property type="entry name" value="cytochro_ccmI"/>
    <property type="match status" value="1"/>
</dbReference>
<accession>A0A4R3M4U6</accession>
<evidence type="ECO:0000259" key="6">
    <source>
        <dbReference type="Pfam" id="PF23914"/>
    </source>
</evidence>
<feature type="transmembrane region" description="Helical" evidence="5">
    <location>
        <begin position="6"/>
        <end position="25"/>
    </location>
</feature>
<dbReference type="GO" id="GO:0005886">
    <property type="term" value="C:plasma membrane"/>
    <property type="evidence" value="ECO:0007669"/>
    <property type="project" value="TreeGrafter"/>
</dbReference>
<keyword evidence="5" id="KW-0472">Membrane</keyword>
<feature type="domain" description="Cytochrome c-type biogenesis protein H TPR" evidence="6">
    <location>
        <begin position="138"/>
        <end position="261"/>
    </location>
</feature>
<dbReference type="InterPro" id="IPR017560">
    <property type="entry name" value="Cyt_c_biogenesis_CcmI"/>
</dbReference>
<organism evidence="7 8">
    <name type="scientific">Aquabacter spiritensis</name>
    <dbReference type="NCBI Taxonomy" id="933073"/>
    <lineage>
        <taxon>Bacteria</taxon>
        <taxon>Pseudomonadati</taxon>
        <taxon>Pseudomonadota</taxon>
        <taxon>Alphaproteobacteria</taxon>
        <taxon>Hyphomicrobiales</taxon>
        <taxon>Xanthobacteraceae</taxon>
        <taxon>Aquabacter</taxon>
    </lineage>
</organism>
<dbReference type="OrthoDB" id="9815847at2"/>
<evidence type="ECO:0000256" key="1">
    <source>
        <dbReference type="ARBA" id="ARBA00004196"/>
    </source>
</evidence>
<dbReference type="InterPro" id="IPR011990">
    <property type="entry name" value="TPR-like_helical_dom_sf"/>
</dbReference>
<dbReference type="Proteomes" id="UP000294664">
    <property type="component" value="Unassembled WGS sequence"/>
</dbReference>
<evidence type="ECO:0000313" key="7">
    <source>
        <dbReference type="EMBL" id="TCT07603.1"/>
    </source>
</evidence>
<dbReference type="AlphaFoldDB" id="A0A4R3M4U6"/>
<gene>
    <name evidence="7" type="ORF">EDC64_101122</name>
</gene>
<evidence type="ECO:0000256" key="2">
    <source>
        <dbReference type="ARBA" id="ARBA00022737"/>
    </source>
</evidence>
<dbReference type="Gene3D" id="1.25.40.10">
    <property type="entry name" value="Tetratricopeptide repeat domain"/>
    <property type="match status" value="2"/>
</dbReference>
<reference evidence="7 8" key="1">
    <citation type="submission" date="2019-03" db="EMBL/GenBank/DDBJ databases">
        <title>Genomic Encyclopedia of Type Strains, Phase IV (KMG-IV): sequencing the most valuable type-strain genomes for metagenomic binning, comparative biology and taxonomic classification.</title>
        <authorList>
            <person name="Goeker M."/>
        </authorList>
    </citation>
    <scope>NUCLEOTIDE SEQUENCE [LARGE SCALE GENOMIC DNA]</scope>
    <source>
        <strain evidence="7 8">DSM 9035</strain>
    </source>
</reference>
<keyword evidence="2" id="KW-0677">Repeat</keyword>